<keyword evidence="4" id="KW-0067">ATP-binding</keyword>
<gene>
    <name evidence="6" type="ORF">METZ01_LOCUS299414</name>
</gene>
<dbReference type="InterPro" id="IPR017911">
    <property type="entry name" value="MacB-like_ATP-bd"/>
</dbReference>
<dbReference type="CDD" id="cd03255">
    <property type="entry name" value="ABC_MJ0796_LolCDE_FtsE"/>
    <property type="match status" value="1"/>
</dbReference>
<evidence type="ECO:0000256" key="2">
    <source>
        <dbReference type="ARBA" id="ARBA00022448"/>
    </source>
</evidence>
<protein>
    <recommendedName>
        <fullName evidence="5">ABC transporter domain-containing protein</fullName>
    </recommendedName>
</protein>
<dbReference type="PROSITE" id="PS00211">
    <property type="entry name" value="ABC_TRANSPORTER_1"/>
    <property type="match status" value="1"/>
</dbReference>
<evidence type="ECO:0000256" key="4">
    <source>
        <dbReference type="ARBA" id="ARBA00022840"/>
    </source>
</evidence>
<dbReference type="Pfam" id="PF00005">
    <property type="entry name" value="ABC_tran"/>
    <property type="match status" value="1"/>
</dbReference>
<organism evidence="6">
    <name type="scientific">marine metagenome</name>
    <dbReference type="NCBI Taxonomy" id="408172"/>
    <lineage>
        <taxon>unclassified sequences</taxon>
        <taxon>metagenomes</taxon>
        <taxon>ecological metagenomes</taxon>
    </lineage>
</organism>
<dbReference type="InterPro" id="IPR003439">
    <property type="entry name" value="ABC_transporter-like_ATP-bd"/>
</dbReference>
<dbReference type="PANTHER" id="PTHR42798">
    <property type="entry name" value="LIPOPROTEIN-RELEASING SYSTEM ATP-BINDING PROTEIN LOLD"/>
    <property type="match status" value="1"/>
</dbReference>
<accession>A0A382MD52</accession>
<dbReference type="PANTHER" id="PTHR42798:SF4">
    <property type="entry name" value="ABC TRANSPORTER DOMAIN-CONTAINING PROTEIN"/>
    <property type="match status" value="1"/>
</dbReference>
<comment type="similarity">
    <text evidence="1">Belongs to the ABC transporter superfamily.</text>
</comment>
<dbReference type="AlphaFoldDB" id="A0A382MD52"/>
<dbReference type="InterPro" id="IPR027417">
    <property type="entry name" value="P-loop_NTPase"/>
</dbReference>
<keyword evidence="3" id="KW-0547">Nucleotide-binding</keyword>
<evidence type="ECO:0000259" key="5">
    <source>
        <dbReference type="PROSITE" id="PS50893"/>
    </source>
</evidence>
<dbReference type="Gene3D" id="3.40.50.300">
    <property type="entry name" value="P-loop containing nucleotide triphosphate hydrolases"/>
    <property type="match status" value="1"/>
</dbReference>
<dbReference type="GO" id="GO:0005524">
    <property type="term" value="F:ATP binding"/>
    <property type="evidence" value="ECO:0007669"/>
    <property type="project" value="UniProtKB-KW"/>
</dbReference>
<dbReference type="EMBL" id="UINC01092728">
    <property type="protein sequence ID" value="SVC46560.1"/>
    <property type="molecule type" value="Genomic_DNA"/>
</dbReference>
<evidence type="ECO:0000313" key="6">
    <source>
        <dbReference type="EMBL" id="SVC46560.1"/>
    </source>
</evidence>
<keyword evidence="2" id="KW-0813">Transport</keyword>
<evidence type="ECO:0000256" key="3">
    <source>
        <dbReference type="ARBA" id="ARBA00022741"/>
    </source>
</evidence>
<dbReference type="GO" id="GO:0016887">
    <property type="term" value="F:ATP hydrolysis activity"/>
    <property type="evidence" value="ECO:0007669"/>
    <property type="project" value="InterPro"/>
</dbReference>
<evidence type="ECO:0000256" key="1">
    <source>
        <dbReference type="ARBA" id="ARBA00005417"/>
    </source>
</evidence>
<proteinExistence type="inferred from homology"/>
<dbReference type="PROSITE" id="PS50893">
    <property type="entry name" value="ABC_TRANSPORTER_2"/>
    <property type="match status" value="1"/>
</dbReference>
<dbReference type="InterPro" id="IPR003593">
    <property type="entry name" value="AAA+_ATPase"/>
</dbReference>
<dbReference type="SMART" id="SM00382">
    <property type="entry name" value="AAA"/>
    <property type="match status" value="1"/>
</dbReference>
<reference evidence="6" key="1">
    <citation type="submission" date="2018-05" db="EMBL/GenBank/DDBJ databases">
        <authorList>
            <person name="Lanie J.A."/>
            <person name="Ng W.-L."/>
            <person name="Kazmierczak K.M."/>
            <person name="Andrzejewski T.M."/>
            <person name="Davidsen T.M."/>
            <person name="Wayne K.J."/>
            <person name="Tettelin H."/>
            <person name="Glass J.I."/>
            <person name="Rusch D."/>
            <person name="Podicherti R."/>
            <person name="Tsui H.-C.T."/>
            <person name="Winkler M.E."/>
        </authorList>
    </citation>
    <scope>NUCLEOTIDE SEQUENCE</scope>
</reference>
<name>A0A382MD52_9ZZZZ</name>
<sequence length="229" mass="25685">MNNIIELKNIVKNYNAKKKIRVLNKVNFSFKAGKIYSLMGPSGSGKSTLLNLLSLIDIPNSGILKISNHTIDYSSKSFNDKLRANKIGIIYQDNNLLSDFTTIENIYLSRLSINENKKKAVIDAKKLIKKLGLTNRENHLASELSGGEMQRVAIARALINSPEIILADEPTGSLDLKNAKEVFKILLKLKNKNRLIIFATHNRFFANMADCKIELISGKIKRSTNARIK</sequence>
<feature type="domain" description="ABC transporter" evidence="5">
    <location>
        <begin position="5"/>
        <end position="228"/>
    </location>
</feature>
<dbReference type="SUPFAM" id="SSF52540">
    <property type="entry name" value="P-loop containing nucleoside triphosphate hydrolases"/>
    <property type="match status" value="1"/>
</dbReference>
<dbReference type="InterPro" id="IPR017871">
    <property type="entry name" value="ABC_transporter-like_CS"/>
</dbReference>